<dbReference type="PROSITE" id="PS51462">
    <property type="entry name" value="NUDIX"/>
    <property type="match status" value="1"/>
</dbReference>
<organism evidence="5 6">
    <name type="scientific">Selenobaculum gibii</name>
    <dbReference type="NCBI Taxonomy" id="3054208"/>
    <lineage>
        <taxon>Bacteria</taxon>
        <taxon>Bacillati</taxon>
        <taxon>Bacillota</taxon>
        <taxon>Negativicutes</taxon>
        <taxon>Selenomonadales</taxon>
        <taxon>Selenomonadaceae</taxon>
        <taxon>Selenobaculum</taxon>
    </lineage>
</organism>
<name>A0A9Y2AHT0_9FIRM</name>
<sequence>MDEDLKEKFLHSENVFDGALLKVKKDTVALPNGKKATREWIEHPGAVAVVPICNDGKIALVRQYRYPVGKVMLEVPAGKLDSGEHPDECVIRELKEETGYTAQKIRKLTSIATTPGFSNEMIHLYVAENLITGKQCPDEDEFIHVVKYTKEEIKNMIQNGKINDAKSILALLLAGV</sequence>
<dbReference type="Proteomes" id="UP001243623">
    <property type="component" value="Chromosome"/>
</dbReference>
<dbReference type="InterPro" id="IPR020084">
    <property type="entry name" value="NUDIX_hydrolase_CS"/>
</dbReference>
<dbReference type="KEGG" id="sgbi:P3F81_06940"/>
<dbReference type="EMBL" id="CP120678">
    <property type="protein sequence ID" value="WIW69660.1"/>
    <property type="molecule type" value="Genomic_DNA"/>
</dbReference>
<evidence type="ECO:0000259" key="4">
    <source>
        <dbReference type="PROSITE" id="PS51462"/>
    </source>
</evidence>
<evidence type="ECO:0000256" key="2">
    <source>
        <dbReference type="ARBA" id="ARBA00022801"/>
    </source>
</evidence>
<dbReference type="Gene3D" id="3.90.79.10">
    <property type="entry name" value="Nucleoside Triphosphate Pyrophosphohydrolase"/>
    <property type="match status" value="1"/>
</dbReference>
<dbReference type="GO" id="GO:0006753">
    <property type="term" value="P:nucleoside phosphate metabolic process"/>
    <property type="evidence" value="ECO:0007669"/>
    <property type="project" value="TreeGrafter"/>
</dbReference>
<dbReference type="Pfam" id="PF00293">
    <property type="entry name" value="NUDIX"/>
    <property type="match status" value="1"/>
</dbReference>
<dbReference type="InterPro" id="IPR000086">
    <property type="entry name" value="NUDIX_hydrolase_dom"/>
</dbReference>
<dbReference type="GO" id="GO:0005829">
    <property type="term" value="C:cytosol"/>
    <property type="evidence" value="ECO:0007669"/>
    <property type="project" value="TreeGrafter"/>
</dbReference>
<dbReference type="GO" id="GO:0016462">
    <property type="term" value="F:pyrophosphatase activity"/>
    <property type="evidence" value="ECO:0007669"/>
    <property type="project" value="UniProtKB-ARBA"/>
</dbReference>
<dbReference type="PRINTS" id="PR00502">
    <property type="entry name" value="NUDIXFAMILY"/>
</dbReference>
<reference evidence="5" key="1">
    <citation type="submission" date="2023-03" db="EMBL/GenBank/DDBJ databases">
        <title>Selenobaculum gbiensis gen. nov. sp. nov., a new bacterium isolated from the gut microbiota of IBD patient.</title>
        <authorList>
            <person name="Yeo S."/>
            <person name="Park H."/>
            <person name="Huh C.S."/>
        </authorList>
    </citation>
    <scope>NUCLEOTIDE SEQUENCE</scope>
    <source>
        <strain evidence="5">ICN-92133</strain>
    </source>
</reference>
<feature type="domain" description="Nudix hydrolase" evidence="4">
    <location>
        <begin position="43"/>
        <end position="170"/>
    </location>
</feature>
<keyword evidence="6" id="KW-1185">Reference proteome</keyword>
<dbReference type="InterPro" id="IPR015797">
    <property type="entry name" value="NUDIX_hydrolase-like_dom_sf"/>
</dbReference>
<proteinExistence type="inferred from homology"/>
<protein>
    <submittedName>
        <fullName evidence="5">NUDIX hydrolase</fullName>
    </submittedName>
</protein>
<dbReference type="RefSeq" id="WP_147669018.1">
    <property type="nucleotide sequence ID" value="NZ_CP120678.1"/>
</dbReference>
<accession>A0A9Y2AHT0</accession>
<dbReference type="FunFam" id="3.90.79.10:FF:000024">
    <property type="entry name" value="ADP-ribose pyrophosphatase"/>
    <property type="match status" value="1"/>
</dbReference>
<keyword evidence="2 3" id="KW-0378">Hydrolase</keyword>
<dbReference type="InterPro" id="IPR020476">
    <property type="entry name" value="Nudix_hydrolase"/>
</dbReference>
<evidence type="ECO:0000313" key="5">
    <source>
        <dbReference type="EMBL" id="WIW69660.1"/>
    </source>
</evidence>
<comment type="similarity">
    <text evidence="3">Belongs to the Nudix hydrolase family.</text>
</comment>
<dbReference type="PANTHER" id="PTHR11839">
    <property type="entry name" value="UDP/ADP-SUGAR PYROPHOSPHATASE"/>
    <property type="match status" value="1"/>
</dbReference>
<evidence type="ECO:0000256" key="1">
    <source>
        <dbReference type="ARBA" id="ARBA00001946"/>
    </source>
</evidence>
<dbReference type="AlphaFoldDB" id="A0A9Y2AHT0"/>
<dbReference type="PROSITE" id="PS00893">
    <property type="entry name" value="NUDIX_BOX"/>
    <property type="match status" value="1"/>
</dbReference>
<dbReference type="PANTHER" id="PTHR11839:SF18">
    <property type="entry name" value="NUDIX HYDROLASE DOMAIN-CONTAINING PROTEIN"/>
    <property type="match status" value="1"/>
</dbReference>
<comment type="cofactor">
    <cofactor evidence="1">
        <name>Mg(2+)</name>
        <dbReference type="ChEBI" id="CHEBI:18420"/>
    </cofactor>
</comment>
<gene>
    <name evidence="5" type="ORF">P3F81_06940</name>
</gene>
<dbReference type="GO" id="GO:0019693">
    <property type="term" value="P:ribose phosphate metabolic process"/>
    <property type="evidence" value="ECO:0007669"/>
    <property type="project" value="TreeGrafter"/>
</dbReference>
<evidence type="ECO:0000313" key="6">
    <source>
        <dbReference type="Proteomes" id="UP001243623"/>
    </source>
</evidence>
<dbReference type="SUPFAM" id="SSF55811">
    <property type="entry name" value="Nudix"/>
    <property type="match status" value="1"/>
</dbReference>
<evidence type="ECO:0000256" key="3">
    <source>
        <dbReference type="RuleBase" id="RU003476"/>
    </source>
</evidence>